<sequence length="617" mass="70391">MRRRNHRTKADETLNKTDPQQIGFNFTDPSSSQANSDLKRRRRVSFDDDVDHHRIPLNEAQAGRSIDADAKTSEFAFFKKLKSGFGHSSESSSYDSNKASNKVVKQNPRTFESRVKPGERAAAATDCEANDRSKSCNFSTPIHSATRRGNSCGSAMLSGVNLTQRDDVIENYPGKSSSSLSKEKDTVPSGSNLRSASGGISDEKGDIFFVKRKKLHQWIKDTWFSEIPEITSNGHDLVSVLLTRLFPGAEETHPSRLSKERTDRVKRRTFVDAPGSKFLKRSHESYREVDRSLQMEDRLIPWQGWLENNITPRLQYQTGHVQSSFIPRDPEEIRFPILYPKESVYRPEEISFPILYPKESFYRPEEISFPILYPKESVYGPPLLKQKACLSFPVEENLDSSPISSLHFRNYKPVSMNYHREDSGYSSEDLSHEHRDPSSAFLLEWNTETASTRKTDDFPLSYNTRLIRYPNASSSSLNDNPWSSDYSPSHDLVTRELYPLPLLSHDTSGSFFLPTTKQSNHFEPELERNIIDDEDAVAANQNLQTSHFTDSSDCLARDYTYYRNLSNSPVDHCHFKVPGCEIASFPFSSVSNSNLLKASSPTPNDRFKSHDWIPFRF</sequence>
<dbReference type="RefSeq" id="XP_010416057.1">
    <property type="nucleotide sequence ID" value="XM_010417755.2"/>
</dbReference>
<feature type="compositionally biased region" description="Polar residues" evidence="1">
    <location>
        <begin position="16"/>
        <end position="36"/>
    </location>
</feature>
<reference evidence="2" key="1">
    <citation type="journal article" date="2014" name="Nat. Commun.">
        <title>The emerging biofuel crop Camelina sativa retains a highly undifferentiated hexaploid genome structure.</title>
        <authorList>
            <person name="Kagale S."/>
            <person name="Koh C."/>
            <person name="Nixon J."/>
            <person name="Bollina V."/>
            <person name="Clarke W.E."/>
            <person name="Tuteja R."/>
            <person name="Spillane C."/>
            <person name="Robinson S.J."/>
            <person name="Links M.G."/>
            <person name="Clarke C."/>
            <person name="Higgins E.E."/>
            <person name="Huebert T."/>
            <person name="Sharpe A.G."/>
            <person name="Parkin I.A."/>
        </authorList>
    </citation>
    <scope>NUCLEOTIDE SEQUENCE [LARGE SCALE GENOMIC DNA]</scope>
    <source>
        <strain evidence="2">cv. DH55</strain>
    </source>
</reference>
<reference evidence="3" key="2">
    <citation type="submission" date="2025-08" db="UniProtKB">
        <authorList>
            <consortium name="RefSeq"/>
        </authorList>
    </citation>
    <scope>IDENTIFICATION</scope>
    <source>
        <tissue evidence="3">Leaf</tissue>
    </source>
</reference>
<accession>A0ABM0STV6</accession>
<feature type="compositionally biased region" description="Low complexity" evidence="1">
    <location>
        <begin position="84"/>
        <end position="100"/>
    </location>
</feature>
<feature type="region of interest" description="Disordered" evidence="1">
    <location>
        <begin position="169"/>
        <end position="198"/>
    </location>
</feature>
<evidence type="ECO:0000313" key="2">
    <source>
        <dbReference type="Proteomes" id="UP000694864"/>
    </source>
</evidence>
<protein>
    <submittedName>
        <fullName evidence="3">Uncharacterized protein LOC104701969 isoform X1</fullName>
    </submittedName>
</protein>
<name>A0ABM0STV6_CAMSA</name>
<evidence type="ECO:0000256" key="1">
    <source>
        <dbReference type="SAM" id="MobiDB-lite"/>
    </source>
</evidence>
<feature type="region of interest" description="Disordered" evidence="1">
    <location>
        <begin position="84"/>
        <end position="137"/>
    </location>
</feature>
<keyword evidence="2" id="KW-1185">Reference proteome</keyword>
<feature type="region of interest" description="Disordered" evidence="1">
    <location>
        <begin position="1"/>
        <end position="43"/>
    </location>
</feature>
<gene>
    <name evidence="3" type="primary">LOC104701969</name>
</gene>
<evidence type="ECO:0000313" key="3">
    <source>
        <dbReference type="RefSeq" id="XP_010416057.1"/>
    </source>
</evidence>
<organism evidence="2 3">
    <name type="scientific">Camelina sativa</name>
    <name type="common">False flax</name>
    <name type="synonym">Myagrum sativum</name>
    <dbReference type="NCBI Taxonomy" id="90675"/>
    <lineage>
        <taxon>Eukaryota</taxon>
        <taxon>Viridiplantae</taxon>
        <taxon>Streptophyta</taxon>
        <taxon>Embryophyta</taxon>
        <taxon>Tracheophyta</taxon>
        <taxon>Spermatophyta</taxon>
        <taxon>Magnoliopsida</taxon>
        <taxon>eudicotyledons</taxon>
        <taxon>Gunneridae</taxon>
        <taxon>Pentapetalae</taxon>
        <taxon>rosids</taxon>
        <taxon>malvids</taxon>
        <taxon>Brassicales</taxon>
        <taxon>Brassicaceae</taxon>
        <taxon>Camelineae</taxon>
        <taxon>Camelina</taxon>
    </lineage>
</organism>
<proteinExistence type="predicted"/>
<dbReference type="GeneID" id="104701969"/>
<dbReference type="Proteomes" id="UP000694864">
    <property type="component" value="Chromosome 1"/>
</dbReference>